<dbReference type="CDD" id="cd08771">
    <property type="entry name" value="DLP_1"/>
    <property type="match status" value="1"/>
</dbReference>
<dbReference type="InterPro" id="IPR001401">
    <property type="entry name" value="Dynamin_GTPase"/>
</dbReference>
<keyword evidence="1" id="KW-0547">Nucleotide-binding</keyword>
<dbReference type="AlphaFoldDB" id="A0AAV6TYZ6"/>
<evidence type="ECO:0000259" key="3">
    <source>
        <dbReference type="PROSITE" id="PS51718"/>
    </source>
</evidence>
<reference evidence="4 5" key="1">
    <citation type="journal article" date="2022" name="Nat. Ecol. Evol.">
        <title>A masculinizing supergene underlies an exaggerated male reproductive morph in a spider.</title>
        <authorList>
            <person name="Hendrickx F."/>
            <person name="De Corte Z."/>
            <person name="Sonet G."/>
            <person name="Van Belleghem S.M."/>
            <person name="Kostlbacher S."/>
            <person name="Vangestel C."/>
        </authorList>
    </citation>
    <scope>NUCLEOTIDE SEQUENCE [LARGE SCALE GENOMIC DNA]</scope>
    <source>
        <strain evidence="4">W744_W776</strain>
    </source>
</reference>
<dbReference type="SUPFAM" id="SSF52540">
    <property type="entry name" value="P-loop containing nucleoside triphosphate hydrolases"/>
    <property type="match status" value="1"/>
</dbReference>
<dbReference type="SMART" id="SM00053">
    <property type="entry name" value="DYNc"/>
    <property type="match status" value="1"/>
</dbReference>
<feature type="domain" description="Dynamin-type G" evidence="3">
    <location>
        <begin position="1"/>
        <end position="186"/>
    </location>
</feature>
<dbReference type="InterPro" id="IPR045063">
    <property type="entry name" value="Dynamin_N"/>
</dbReference>
<dbReference type="Gene3D" id="1.20.120.1240">
    <property type="entry name" value="Dynamin, middle domain"/>
    <property type="match status" value="1"/>
</dbReference>
<dbReference type="InterPro" id="IPR027417">
    <property type="entry name" value="P-loop_NTPase"/>
</dbReference>
<dbReference type="Pfam" id="PF01031">
    <property type="entry name" value="Dynamin_M"/>
    <property type="match status" value="1"/>
</dbReference>
<dbReference type="Proteomes" id="UP000827092">
    <property type="component" value="Unassembled WGS sequence"/>
</dbReference>
<dbReference type="InterPro" id="IPR000375">
    <property type="entry name" value="Dynamin_stalk"/>
</dbReference>
<dbReference type="EMBL" id="JAFNEN010000787">
    <property type="protein sequence ID" value="KAG8177307.1"/>
    <property type="molecule type" value="Genomic_DNA"/>
</dbReference>
<evidence type="ECO:0000256" key="2">
    <source>
        <dbReference type="ARBA" id="ARBA00023134"/>
    </source>
</evidence>
<dbReference type="InterPro" id="IPR030381">
    <property type="entry name" value="G_DYNAMIN_dom"/>
</dbReference>
<proteinExistence type="predicted"/>
<dbReference type="GO" id="GO:0016020">
    <property type="term" value="C:membrane"/>
    <property type="evidence" value="ECO:0007669"/>
    <property type="project" value="TreeGrafter"/>
</dbReference>
<accession>A0AAV6TYZ6</accession>
<evidence type="ECO:0000256" key="1">
    <source>
        <dbReference type="ARBA" id="ARBA00022741"/>
    </source>
</evidence>
<dbReference type="Pfam" id="PF00350">
    <property type="entry name" value="Dynamin_N"/>
    <property type="match status" value="1"/>
</dbReference>
<dbReference type="InterPro" id="IPR022812">
    <property type="entry name" value="Dynamin"/>
</dbReference>
<comment type="caution">
    <text evidence="4">The sequence shown here is derived from an EMBL/GenBank/DDBJ whole genome shotgun (WGS) entry which is preliminary data.</text>
</comment>
<dbReference type="GO" id="GO:0005525">
    <property type="term" value="F:GTP binding"/>
    <property type="evidence" value="ECO:0007669"/>
    <property type="project" value="InterPro"/>
</dbReference>
<dbReference type="PANTHER" id="PTHR11566">
    <property type="entry name" value="DYNAMIN"/>
    <property type="match status" value="1"/>
</dbReference>
<gene>
    <name evidence="4" type="ORF">JTE90_018333</name>
</gene>
<dbReference type="GO" id="GO:0005874">
    <property type="term" value="C:microtubule"/>
    <property type="evidence" value="ECO:0007669"/>
    <property type="project" value="TreeGrafter"/>
</dbReference>
<dbReference type="PRINTS" id="PR00195">
    <property type="entry name" value="DYNAMIN"/>
</dbReference>
<protein>
    <recommendedName>
        <fullName evidence="3">Dynamin-type G domain-containing protein</fullName>
    </recommendedName>
</protein>
<evidence type="ECO:0000313" key="4">
    <source>
        <dbReference type="EMBL" id="KAG8177307.1"/>
    </source>
</evidence>
<keyword evidence="2" id="KW-0342">GTP-binding</keyword>
<name>A0AAV6TYZ6_9ARAC</name>
<sequence length="386" mass="44004">MPEKNRFTSKPIPLKIYSRRALKLTLVDLPGIVKVAVAGQPDSNVREVQSMVLSYIRPKECIILAVMPANQDLATSDALEIAALVDPERTRTIGVLTKPDLMDQGTDACEILKNKQVVLKRGYLVVLNRNLMDITAGRDIPHGLEQERIFFESRECYREWRHRCGIPNLQKELQLTLRQHIKDALPEVRNKLAQKLYASNQQLKAIKQKIGGGPNNRKLYMVKLINSFITDLKIKLLGHSELIDSTSLSPGVLINYKLYGEVQQKLNLRLVPDIEELTILLTNVKGFKESVSLSTLALDAMCRKLMSEFDTPMEQSVFCVQRILLQTIEESATKLDQYPSTKNEILFRIRRSVDQATSQTLERLQEHVKAEMFFVNIKHPDMDLTL</sequence>
<dbReference type="GO" id="GO:0008017">
    <property type="term" value="F:microtubule binding"/>
    <property type="evidence" value="ECO:0007669"/>
    <property type="project" value="TreeGrafter"/>
</dbReference>
<dbReference type="GO" id="GO:0005737">
    <property type="term" value="C:cytoplasm"/>
    <property type="evidence" value="ECO:0007669"/>
    <property type="project" value="TreeGrafter"/>
</dbReference>
<dbReference type="PROSITE" id="PS51718">
    <property type="entry name" value="G_DYNAMIN_2"/>
    <property type="match status" value="1"/>
</dbReference>
<organism evidence="4 5">
    <name type="scientific">Oedothorax gibbosus</name>
    <dbReference type="NCBI Taxonomy" id="931172"/>
    <lineage>
        <taxon>Eukaryota</taxon>
        <taxon>Metazoa</taxon>
        <taxon>Ecdysozoa</taxon>
        <taxon>Arthropoda</taxon>
        <taxon>Chelicerata</taxon>
        <taxon>Arachnida</taxon>
        <taxon>Araneae</taxon>
        <taxon>Araneomorphae</taxon>
        <taxon>Entelegynae</taxon>
        <taxon>Araneoidea</taxon>
        <taxon>Linyphiidae</taxon>
        <taxon>Erigoninae</taxon>
        <taxon>Oedothorax</taxon>
    </lineage>
</organism>
<dbReference type="Gene3D" id="3.40.50.300">
    <property type="entry name" value="P-loop containing nucleotide triphosphate hydrolases"/>
    <property type="match status" value="1"/>
</dbReference>
<dbReference type="GO" id="GO:0003924">
    <property type="term" value="F:GTPase activity"/>
    <property type="evidence" value="ECO:0007669"/>
    <property type="project" value="InterPro"/>
</dbReference>
<evidence type="ECO:0000313" key="5">
    <source>
        <dbReference type="Proteomes" id="UP000827092"/>
    </source>
</evidence>
<keyword evidence="5" id="KW-1185">Reference proteome</keyword>